<reference evidence="4" key="1">
    <citation type="journal article" date="2014" name="Front. Microbiol.">
        <title>High frequency of phylogenetically diverse reductive dehalogenase-homologous genes in deep subseafloor sedimentary metagenomes.</title>
        <authorList>
            <person name="Kawai M."/>
            <person name="Futagami T."/>
            <person name="Toyoda A."/>
            <person name="Takaki Y."/>
            <person name="Nishi S."/>
            <person name="Hori S."/>
            <person name="Arai W."/>
            <person name="Tsubouchi T."/>
            <person name="Morono Y."/>
            <person name="Uchiyama I."/>
            <person name="Ito T."/>
            <person name="Fujiyama A."/>
            <person name="Inagaki F."/>
            <person name="Takami H."/>
        </authorList>
    </citation>
    <scope>NUCLEOTIDE SEQUENCE</scope>
    <source>
        <strain evidence="4">Expedition CK06-06</strain>
    </source>
</reference>
<protein>
    <recommendedName>
        <fullName evidence="3">Glycosyl transferase family 1 domain-containing protein</fullName>
    </recommendedName>
</protein>
<sequence length="223" mass="25230">MKADVVDLGCKPEKIIVHYGGVDVNRFRFRKKEPDGERVKILMCGRFVEKKGFEYGIRAFAKLGKTHKNIALTLIGDGKLRGKMENLVDSLNLSDRVQFLGMLPYEEVQRQMEASDIFLSPNLAARNGDREGIPNTIKEAMATGLPVVSTYHAGIPELVIDKKTGFLVPEKDVDGLVDRLGYLIAHAELWEKLGAQGREVIEERFNLFKQVRKLEKIYRSLLN</sequence>
<evidence type="ECO:0000256" key="2">
    <source>
        <dbReference type="ARBA" id="ARBA00022679"/>
    </source>
</evidence>
<keyword evidence="1" id="KW-0328">Glycosyltransferase</keyword>
<dbReference type="SUPFAM" id="SSF53756">
    <property type="entry name" value="UDP-Glycosyltransferase/glycogen phosphorylase"/>
    <property type="match status" value="1"/>
</dbReference>
<evidence type="ECO:0000313" key="4">
    <source>
        <dbReference type="EMBL" id="GAG71699.1"/>
    </source>
</evidence>
<proteinExistence type="predicted"/>
<organism evidence="4">
    <name type="scientific">marine sediment metagenome</name>
    <dbReference type="NCBI Taxonomy" id="412755"/>
    <lineage>
        <taxon>unclassified sequences</taxon>
        <taxon>metagenomes</taxon>
        <taxon>ecological metagenomes</taxon>
    </lineage>
</organism>
<evidence type="ECO:0000256" key="1">
    <source>
        <dbReference type="ARBA" id="ARBA00022676"/>
    </source>
</evidence>
<dbReference type="EMBL" id="BART01006932">
    <property type="protein sequence ID" value="GAG71699.1"/>
    <property type="molecule type" value="Genomic_DNA"/>
</dbReference>
<comment type="caution">
    <text evidence="4">The sequence shown here is derived from an EMBL/GenBank/DDBJ whole genome shotgun (WGS) entry which is preliminary data.</text>
</comment>
<evidence type="ECO:0000259" key="3">
    <source>
        <dbReference type="Pfam" id="PF00534"/>
    </source>
</evidence>
<gene>
    <name evidence="4" type="ORF">S01H4_15811</name>
</gene>
<dbReference type="PANTHER" id="PTHR12526:SF640">
    <property type="entry name" value="COLANIC ACID BIOSYNTHESIS GLYCOSYLTRANSFERASE WCAL-RELATED"/>
    <property type="match status" value="1"/>
</dbReference>
<name>X0ZQR8_9ZZZZ</name>
<accession>X0ZQR8</accession>
<dbReference type="Pfam" id="PF00534">
    <property type="entry name" value="Glycos_transf_1"/>
    <property type="match status" value="1"/>
</dbReference>
<dbReference type="AlphaFoldDB" id="X0ZQR8"/>
<dbReference type="GO" id="GO:0016757">
    <property type="term" value="F:glycosyltransferase activity"/>
    <property type="evidence" value="ECO:0007669"/>
    <property type="project" value="UniProtKB-KW"/>
</dbReference>
<dbReference type="InterPro" id="IPR001296">
    <property type="entry name" value="Glyco_trans_1"/>
</dbReference>
<dbReference type="PANTHER" id="PTHR12526">
    <property type="entry name" value="GLYCOSYLTRANSFERASE"/>
    <property type="match status" value="1"/>
</dbReference>
<dbReference type="Gene3D" id="3.40.50.2000">
    <property type="entry name" value="Glycogen Phosphorylase B"/>
    <property type="match status" value="2"/>
</dbReference>
<feature type="domain" description="Glycosyl transferase family 1" evidence="3">
    <location>
        <begin position="29"/>
        <end position="199"/>
    </location>
</feature>
<keyword evidence="2" id="KW-0808">Transferase</keyword>